<keyword evidence="1" id="KW-0812">Transmembrane</keyword>
<feature type="transmembrane region" description="Helical" evidence="1">
    <location>
        <begin position="20"/>
        <end position="42"/>
    </location>
</feature>
<feature type="non-terminal residue" evidence="2">
    <location>
        <position position="61"/>
    </location>
</feature>
<keyword evidence="1" id="KW-1133">Transmembrane helix</keyword>
<dbReference type="AlphaFoldDB" id="A0A087UNA8"/>
<dbReference type="Proteomes" id="UP000054359">
    <property type="component" value="Unassembled WGS sequence"/>
</dbReference>
<accession>A0A087UNA8</accession>
<evidence type="ECO:0000256" key="1">
    <source>
        <dbReference type="SAM" id="Phobius"/>
    </source>
</evidence>
<dbReference type="EMBL" id="KK120694">
    <property type="protein sequence ID" value="KFM78847.1"/>
    <property type="molecule type" value="Genomic_DNA"/>
</dbReference>
<proteinExistence type="predicted"/>
<evidence type="ECO:0000313" key="2">
    <source>
        <dbReference type="EMBL" id="KFM78847.1"/>
    </source>
</evidence>
<reference evidence="2 3" key="1">
    <citation type="submission" date="2013-11" db="EMBL/GenBank/DDBJ databases">
        <title>Genome sequencing of Stegodyphus mimosarum.</title>
        <authorList>
            <person name="Bechsgaard J."/>
        </authorList>
    </citation>
    <scope>NUCLEOTIDE SEQUENCE [LARGE SCALE GENOMIC DNA]</scope>
</reference>
<keyword evidence="1" id="KW-0472">Membrane</keyword>
<keyword evidence="3" id="KW-1185">Reference proteome</keyword>
<name>A0A087UNA8_STEMI</name>
<protein>
    <submittedName>
        <fullName evidence="2">Uncharacterized protein</fullName>
    </submittedName>
</protein>
<organism evidence="2 3">
    <name type="scientific">Stegodyphus mimosarum</name>
    <name type="common">African social velvet spider</name>
    <dbReference type="NCBI Taxonomy" id="407821"/>
    <lineage>
        <taxon>Eukaryota</taxon>
        <taxon>Metazoa</taxon>
        <taxon>Ecdysozoa</taxon>
        <taxon>Arthropoda</taxon>
        <taxon>Chelicerata</taxon>
        <taxon>Arachnida</taxon>
        <taxon>Araneae</taxon>
        <taxon>Araneomorphae</taxon>
        <taxon>Entelegynae</taxon>
        <taxon>Eresoidea</taxon>
        <taxon>Eresidae</taxon>
        <taxon>Stegodyphus</taxon>
    </lineage>
</organism>
<evidence type="ECO:0000313" key="3">
    <source>
        <dbReference type="Proteomes" id="UP000054359"/>
    </source>
</evidence>
<sequence length="61" mass="7211">MQLQNLNIALNQIKMWQHVFVIGNVCTLFQWSSYCALFNSGVMRIKIKIRKENYEAFTLVD</sequence>
<gene>
    <name evidence="2" type="ORF">X975_25761</name>
</gene>